<evidence type="ECO:0000256" key="3">
    <source>
        <dbReference type="HAMAP-Rule" id="MF_00839"/>
    </source>
</evidence>
<evidence type="ECO:0000313" key="6">
    <source>
        <dbReference type="EMBL" id="SPF67275.1"/>
    </source>
</evidence>
<dbReference type="HAMAP" id="MF_00839">
    <property type="entry name" value="HPF"/>
    <property type="match status" value="1"/>
</dbReference>
<dbReference type="GO" id="GO:0045900">
    <property type="term" value="P:negative regulation of translational elongation"/>
    <property type="evidence" value="ECO:0007669"/>
    <property type="project" value="TreeGrafter"/>
</dbReference>
<keyword evidence="2 3" id="KW-0810">Translation regulation</keyword>
<reference evidence="7" key="1">
    <citation type="submission" date="2018-02" db="EMBL/GenBank/DDBJ databases">
        <authorList>
            <person name="Hornung B."/>
        </authorList>
    </citation>
    <scope>NUCLEOTIDE SEQUENCE [LARGE SCALE GENOMIC DNA]</scope>
</reference>
<dbReference type="FunFam" id="3.30.505.50:FF:000002">
    <property type="entry name" value="Ribosome hibernation promoting factor"/>
    <property type="match status" value="1"/>
</dbReference>
<evidence type="ECO:0000256" key="1">
    <source>
        <dbReference type="ARBA" id="ARBA00022490"/>
    </source>
</evidence>
<dbReference type="RefSeq" id="WP_119714550.1">
    <property type="nucleotide sequence ID" value="NZ_OMOH01000001.1"/>
</dbReference>
<accession>A0A375HXV1</accession>
<dbReference type="PANTHER" id="PTHR33231:SF1">
    <property type="entry name" value="30S RIBOSOMAL PROTEIN"/>
    <property type="match status" value="1"/>
</dbReference>
<comment type="similarity">
    <text evidence="3">Belongs to the HPF/YfiA ribosome-associated protein family. Long HPF subfamily.</text>
</comment>
<evidence type="ECO:0000313" key="7">
    <source>
        <dbReference type="Proteomes" id="UP000265962"/>
    </source>
</evidence>
<dbReference type="CDD" id="cd00552">
    <property type="entry name" value="RaiA"/>
    <property type="match status" value="1"/>
</dbReference>
<comment type="subunit">
    <text evidence="3">Interacts with 100S ribosomes.</text>
</comment>
<comment type="function">
    <text evidence="3">Required for dimerization of active 70S ribosomes into 100S ribosomes in stationary phase; 100S ribosomes are translationally inactive and sometimes present during exponential growth.</text>
</comment>
<sequence>MDVIVTGRRCSINDDTREVVARRLEDSISKLRDRVIRTEVEFTAQDAKGDPSSAVRCEITLRAKGPVVRASASAEEKMLAFDKALDRLRAQLRRAADRRKNRRGLRVQDLPVAETQAPAEEPEPERRQVAGLTVEGDGPLVVREKTFETPPLTLAQALDEMELVGHDFFLFQDAATGQPSVVYRRKAYNYGVIHIDVK</sequence>
<dbReference type="AlphaFoldDB" id="A0A375HXV1"/>
<dbReference type="Gene3D" id="3.30.505.50">
    <property type="entry name" value="Sigma 54 modulation/S30EA ribosomal protein, C-terminal domain"/>
    <property type="match status" value="1"/>
</dbReference>
<name>A0A375HXV1_9ACTN</name>
<keyword evidence="6" id="KW-0687">Ribonucleoprotein</keyword>
<dbReference type="GO" id="GO:0022627">
    <property type="term" value="C:cytosolic small ribosomal subunit"/>
    <property type="evidence" value="ECO:0007669"/>
    <property type="project" value="TreeGrafter"/>
</dbReference>
<dbReference type="EMBL" id="OMOH01000001">
    <property type="protein sequence ID" value="SPF67275.1"/>
    <property type="molecule type" value="Genomic_DNA"/>
</dbReference>
<dbReference type="Pfam" id="PF02482">
    <property type="entry name" value="Ribosomal_S30AE"/>
    <property type="match status" value="1"/>
</dbReference>
<dbReference type="GO" id="GO:0043024">
    <property type="term" value="F:ribosomal small subunit binding"/>
    <property type="evidence" value="ECO:0007669"/>
    <property type="project" value="TreeGrafter"/>
</dbReference>
<dbReference type="SUPFAM" id="SSF69754">
    <property type="entry name" value="Ribosome binding protein Y (YfiA homologue)"/>
    <property type="match status" value="1"/>
</dbReference>
<dbReference type="OrthoDB" id="9794975at2"/>
<dbReference type="NCBIfam" id="TIGR00741">
    <property type="entry name" value="yfiA"/>
    <property type="match status" value="1"/>
</dbReference>
<dbReference type="InterPro" id="IPR032528">
    <property type="entry name" value="Ribosom_S30AE_C"/>
</dbReference>
<evidence type="ECO:0000259" key="5">
    <source>
        <dbReference type="Pfam" id="PF16321"/>
    </source>
</evidence>
<dbReference type="InterPro" id="IPR050574">
    <property type="entry name" value="HPF/YfiA_ribosome-assoc"/>
</dbReference>
<organism evidence="6 7">
    <name type="scientific">Propionibacterium ruminifibrarum</name>
    <dbReference type="NCBI Taxonomy" id="1962131"/>
    <lineage>
        <taxon>Bacteria</taxon>
        <taxon>Bacillati</taxon>
        <taxon>Actinomycetota</taxon>
        <taxon>Actinomycetes</taxon>
        <taxon>Propionibacteriales</taxon>
        <taxon>Propionibacteriaceae</taxon>
        <taxon>Propionibacterium</taxon>
    </lineage>
</organism>
<evidence type="ECO:0000256" key="2">
    <source>
        <dbReference type="ARBA" id="ARBA00022845"/>
    </source>
</evidence>
<dbReference type="PANTHER" id="PTHR33231">
    <property type="entry name" value="30S RIBOSOMAL PROTEIN"/>
    <property type="match status" value="1"/>
</dbReference>
<feature type="region of interest" description="Disordered" evidence="4">
    <location>
        <begin position="103"/>
        <end position="127"/>
    </location>
</feature>
<proteinExistence type="inferred from homology"/>
<dbReference type="InterPro" id="IPR003489">
    <property type="entry name" value="RHF/RaiA"/>
</dbReference>
<dbReference type="Pfam" id="PF16321">
    <property type="entry name" value="Ribosom_S30AE_C"/>
    <property type="match status" value="1"/>
</dbReference>
<dbReference type="InterPro" id="IPR034694">
    <property type="entry name" value="HPF_long/plastid"/>
</dbReference>
<dbReference type="InterPro" id="IPR036567">
    <property type="entry name" value="RHF-like"/>
</dbReference>
<dbReference type="InterPro" id="IPR038416">
    <property type="entry name" value="Ribosom_S30AE_C_sf"/>
</dbReference>
<keyword evidence="6" id="KW-0689">Ribosomal protein</keyword>
<keyword evidence="1 3" id="KW-0963">Cytoplasm</keyword>
<keyword evidence="7" id="KW-1185">Reference proteome</keyword>
<comment type="subcellular location">
    <subcellularLocation>
        <location evidence="3">Cytoplasm</location>
    </subcellularLocation>
</comment>
<protein>
    <recommendedName>
        <fullName evidence="3">Ribosome hibernation promoting factor</fullName>
        <shortName evidence="3">HPF</shortName>
    </recommendedName>
</protein>
<evidence type="ECO:0000256" key="4">
    <source>
        <dbReference type="SAM" id="MobiDB-lite"/>
    </source>
</evidence>
<dbReference type="Gene3D" id="3.30.160.100">
    <property type="entry name" value="Ribosome hibernation promotion factor-like"/>
    <property type="match status" value="1"/>
</dbReference>
<gene>
    <name evidence="3" type="primary">hpf</name>
    <name evidence="6" type="ORF">PROPJV5_0287</name>
</gene>
<feature type="domain" description="Sigma 54 modulation/S30EA ribosomal protein C-terminal" evidence="5">
    <location>
        <begin position="139"/>
        <end position="192"/>
    </location>
</feature>
<dbReference type="Proteomes" id="UP000265962">
    <property type="component" value="Unassembled WGS sequence"/>
</dbReference>